<evidence type="ECO:0000313" key="3">
    <source>
        <dbReference type="Proteomes" id="UP001551482"/>
    </source>
</evidence>
<sequence>MGAKTGGAVLDRIVYRWQERDLLGARGLGPVATSLAPDRLPGWARELQAYVGMKVDVETGPYTSVCWARTTAGPALVHREFALHGHEAIPGNVAHVVVDPGRVLGPHVVLALGVFDWAAGGPPLDDMPQGYHLEGIASEGLVALAHERAAGLRAAARGRRDALERVAETLFARPRAALSLLQRDAGPDPAPLLWGVFDLVSHLVRGSWSFSTYESSDDASRPRFVVVPDWPGADFPGRLRLDVTAPPGTGLYAEAARRLVECYAERPWEQTRALLRQLRPVAELEPEPKAIAILDAIDTLFPSRVSLVKARGPARPAVEARQAAPPRGWDTIARAAGPGAEAASAAAVFGHGLADYLGVPAELDVTGTYPGEYLPEGPHSGRHARPNTDVDAASGMPPQRSHDSWSGGRGGGPRARSARAGDVDDPYADVPVAADPGPLEEDLPEVPGVPDVPEVPVAARPAQHAAPPAPSAAARPERTPVLPPHIERPSGPAPTQPETRYLPVALPVPERPERPEQPRGPGRPVGGPGAGRVAAYPPGPPPGVAPGSAPPEATPPGPPLGSAAAAARAAAALSAVPAGPTAAPAPPVVAPAPPSERTARGWDLAGWAEDGVAEWALQPLLDASRWLDGGGATGDREFRELVGRAGLVPVAVGLERADEALLPALVERLAELVVPSPRLPSAREQAALERVLAGLDGPMRALDRCGVPRHQIASIIGQFAAYVLDGCQTDSTADNLAVVVRNLDTVPGTYRPYQQELIGAAVAHGLGARFFEEIGRLWAASRSLLPDPADPLEG</sequence>
<dbReference type="RefSeq" id="WP_358347969.1">
    <property type="nucleotide sequence ID" value="NZ_JBEZFP010000003.1"/>
</dbReference>
<dbReference type="EMBL" id="JBEZFP010000003">
    <property type="protein sequence ID" value="MEU8132336.1"/>
    <property type="molecule type" value="Genomic_DNA"/>
</dbReference>
<comment type="caution">
    <text evidence="2">The sequence shown here is derived from an EMBL/GenBank/DDBJ whole genome shotgun (WGS) entry which is preliminary data.</text>
</comment>
<protein>
    <submittedName>
        <fullName evidence="2">Uncharacterized protein</fullName>
    </submittedName>
</protein>
<feature type="compositionally biased region" description="Pro residues" evidence="1">
    <location>
        <begin position="583"/>
        <end position="594"/>
    </location>
</feature>
<feature type="compositionally biased region" description="Pro residues" evidence="1">
    <location>
        <begin position="537"/>
        <end position="559"/>
    </location>
</feature>
<evidence type="ECO:0000313" key="2">
    <source>
        <dbReference type="EMBL" id="MEU8132336.1"/>
    </source>
</evidence>
<keyword evidence="3" id="KW-1185">Reference proteome</keyword>
<accession>A0ABV3D9I3</accession>
<organism evidence="2 3">
    <name type="scientific">Streptodolium elevatio</name>
    <dbReference type="NCBI Taxonomy" id="3157996"/>
    <lineage>
        <taxon>Bacteria</taxon>
        <taxon>Bacillati</taxon>
        <taxon>Actinomycetota</taxon>
        <taxon>Actinomycetes</taxon>
        <taxon>Kitasatosporales</taxon>
        <taxon>Streptomycetaceae</taxon>
        <taxon>Streptodolium</taxon>
    </lineage>
</organism>
<feature type="region of interest" description="Disordered" evidence="1">
    <location>
        <begin position="369"/>
        <end position="564"/>
    </location>
</feature>
<gene>
    <name evidence="2" type="ORF">AB0C36_02380</name>
</gene>
<dbReference type="Proteomes" id="UP001551482">
    <property type="component" value="Unassembled WGS sequence"/>
</dbReference>
<feature type="compositionally biased region" description="Low complexity" evidence="1">
    <location>
        <begin position="428"/>
        <end position="437"/>
    </location>
</feature>
<proteinExistence type="predicted"/>
<feature type="region of interest" description="Disordered" evidence="1">
    <location>
        <begin position="578"/>
        <end position="598"/>
    </location>
</feature>
<reference evidence="2 3" key="1">
    <citation type="submission" date="2024-06" db="EMBL/GenBank/DDBJ databases">
        <title>The Natural Products Discovery Center: Release of the First 8490 Sequenced Strains for Exploring Actinobacteria Biosynthetic Diversity.</title>
        <authorList>
            <person name="Kalkreuter E."/>
            <person name="Kautsar S.A."/>
            <person name="Yang D."/>
            <person name="Bader C.D."/>
            <person name="Teijaro C.N."/>
            <person name="Fluegel L."/>
            <person name="Davis C.M."/>
            <person name="Simpson J.R."/>
            <person name="Lauterbach L."/>
            <person name="Steele A.D."/>
            <person name="Gui C."/>
            <person name="Meng S."/>
            <person name="Li G."/>
            <person name="Viehrig K."/>
            <person name="Ye F."/>
            <person name="Su P."/>
            <person name="Kiefer A.F."/>
            <person name="Nichols A."/>
            <person name="Cepeda A.J."/>
            <person name="Yan W."/>
            <person name="Fan B."/>
            <person name="Jiang Y."/>
            <person name="Adhikari A."/>
            <person name="Zheng C.-J."/>
            <person name="Schuster L."/>
            <person name="Cowan T.M."/>
            <person name="Smanski M.J."/>
            <person name="Chevrette M.G."/>
            <person name="De Carvalho L.P.S."/>
            <person name="Shen B."/>
        </authorList>
    </citation>
    <scope>NUCLEOTIDE SEQUENCE [LARGE SCALE GENOMIC DNA]</scope>
    <source>
        <strain evidence="2 3">NPDC048946</strain>
    </source>
</reference>
<name>A0ABV3D9I3_9ACTN</name>
<evidence type="ECO:0000256" key="1">
    <source>
        <dbReference type="SAM" id="MobiDB-lite"/>
    </source>
</evidence>
<feature type="compositionally biased region" description="Low complexity" evidence="1">
    <location>
        <begin position="445"/>
        <end position="474"/>
    </location>
</feature>